<comment type="caution">
    <text evidence="1">The sequence shown here is derived from an EMBL/GenBank/DDBJ whole genome shotgun (WGS) entry which is preliminary data.</text>
</comment>
<dbReference type="EMBL" id="BGZK01000058">
    <property type="protein sequence ID" value="GBP13657.1"/>
    <property type="molecule type" value="Genomic_DNA"/>
</dbReference>
<accession>A0A4C1TJP5</accession>
<protein>
    <submittedName>
        <fullName evidence="1">Uncharacterized protein</fullName>
    </submittedName>
</protein>
<gene>
    <name evidence="1" type="ORF">EVAR_6994_1</name>
</gene>
<sequence>MPAFDDSQDGLIDDLPDNLPNCMSNRTAGRLLGRLFDGLSTRRTETIVKGISRRYSEAFVVGVQEFIMNTIRRQAGYLPPWFPTNALLYDHWRRRTDRSIPANAHTRCGGPN</sequence>
<reference evidence="1 2" key="1">
    <citation type="journal article" date="2019" name="Commun. Biol.">
        <title>The bagworm genome reveals a unique fibroin gene that provides high tensile strength.</title>
        <authorList>
            <person name="Kono N."/>
            <person name="Nakamura H."/>
            <person name="Ohtoshi R."/>
            <person name="Tomita M."/>
            <person name="Numata K."/>
            <person name="Arakawa K."/>
        </authorList>
    </citation>
    <scope>NUCLEOTIDE SEQUENCE [LARGE SCALE GENOMIC DNA]</scope>
</reference>
<organism evidence="1 2">
    <name type="scientific">Eumeta variegata</name>
    <name type="common">Bagworm moth</name>
    <name type="synonym">Eumeta japonica</name>
    <dbReference type="NCBI Taxonomy" id="151549"/>
    <lineage>
        <taxon>Eukaryota</taxon>
        <taxon>Metazoa</taxon>
        <taxon>Ecdysozoa</taxon>
        <taxon>Arthropoda</taxon>
        <taxon>Hexapoda</taxon>
        <taxon>Insecta</taxon>
        <taxon>Pterygota</taxon>
        <taxon>Neoptera</taxon>
        <taxon>Endopterygota</taxon>
        <taxon>Lepidoptera</taxon>
        <taxon>Glossata</taxon>
        <taxon>Ditrysia</taxon>
        <taxon>Tineoidea</taxon>
        <taxon>Psychidae</taxon>
        <taxon>Oiketicinae</taxon>
        <taxon>Eumeta</taxon>
    </lineage>
</organism>
<evidence type="ECO:0000313" key="2">
    <source>
        <dbReference type="Proteomes" id="UP000299102"/>
    </source>
</evidence>
<proteinExistence type="predicted"/>
<dbReference type="Proteomes" id="UP000299102">
    <property type="component" value="Unassembled WGS sequence"/>
</dbReference>
<evidence type="ECO:0000313" key="1">
    <source>
        <dbReference type="EMBL" id="GBP13657.1"/>
    </source>
</evidence>
<dbReference type="AlphaFoldDB" id="A0A4C1TJP5"/>
<keyword evidence="2" id="KW-1185">Reference proteome</keyword>
<name>A0A4C1TJP5_EUMVA</name>